<dbReference type="AlphaFoldDB" id="B1FFT9"/>
<dbReference type="EMBL" id="ABLC01000065">
    <property type="protein sequence ID" value="EDT03552.1"/>
    <property type="molecule type" value="Genomic_DNA"/>
</dbReference>
<dbReference type="Proteomes" id="UP000005463">
    <property type="component" value="Unassembled WGS sequence"/>
</dbReference>
<evidence type="ECO:0008006" key="3">
    <source>
        <dbReference type="Google" id="ProtNLM"/>
    </source>
</evidence>
<accession>B1FFT9</accession>
<comment type="caution">
    <text evidence="1">The sequence shown here is derived from an EMBL/GenBank/DDBJ whole genome shotgun (WGS) entry which is preliminary data.</text>
</comment>
<organism evidence="1 2">
    <name type="scientific">Burkholderia ambifaria IOP40-10</name>
    <dbReference type="NCBI Taxonomy" id="396596"/>
    <lineage>
        <taxon>Bacteria</taxon>
        <taxon>Pseudomonadati</taxon>
        <taxon>Pseudomonadota</taxon>
        <taxon>Betaproteobacteria</taxon>
        <taxon>Burkholderiales</taxon>
        <taxon>Burkholderiaceae</taxon>
        <taxon>Burkholderia</taxon>
        <taxon>Burkholderia cepacia complex</taxon>
    </lineage>
</organism>
<gene>
    <name evidence="1" type="ORF">BamIOP4010DRAFT_2899</name>
</gene>
<dbReference type="PATRIC" id="fig|396596.7.peg.4780"/>
<reference evidence="1 2" key="1">
    <citation type="submission" date="2008-03" db="EMBL/GenBank/DDBJ databases">
        <title>Sequencing of the draft genome and assembly of Burkholderia ambifaria IOP40-10.</title>
        <authorList>
            <consortium name="US DOE Joint Genome Institute (JGI-PGF)"/>
            <person name="Copeland A."/>
            <person name="Lucas S."/>
            <person name="Lapidus A."/>
            <person name="Glavina del Rio T."/>
            <person name="Dalin E."/>
            <person name="Tice H."/>
            <person name="Bruce D."/>
            <person name="Goodwin L."/>
            <person name="Pitluck S."/>
            <person name="Larimer F."/>
            <person name="Land M.L."/>
            <person name="Hauser L."/>
            <person name="Tiedje J."/>
            <person name="Richardson P."/>
        </authorList>
    </citation>
    <scope>NUCLEOTIDE SEQUENCE [LARGE SCALE GENOMIC DNA]</scope>
    <source>
        <strain evidence="1 2">IOP40-10</strain>
    </source>
</reference>
<name>B1FFT9_9BURK</name>
<evidence type="ECO:0000313" key="2">
    <source>
        <dbReference type="Proteomes" id="UP000005463"/>
    </source>
</evidence>
<protein>
    <recommendedName>
        <fullName evidence="3">Fluoride ion transporter CrcB</fullName>
    </recommendedName>
</protein>
<proteinExistence type="predicted"/>
<sequence length="42" mass="4674">MFYSIVAIFVGAGLGALLRWFLSLALNEFFPAPCRSARLPRT</sequence>
<evidence type="ECO:0000313" key="1">
    <source>
        <dbReference type="EMBL" id="EDT03552.1"/>
    </source>
</evidence>